<feature type="transmembrane region" description="Helical" evidence="1">
    <location>
        <begin position="191"/>
        <end position="209"/>
    </location>
</feature>
<sequence length="257" mass="27388">MLDTARPESRPRADRYARWAGLAVGAVAARLWATMDISTFGNESGFNAPLIGGIMAFGLCVVGGVLLGDALTPRPREAVRIAGLAPRRIRDHVPPRMTPLLLLQAVFFVGLVGLGAAMAPPDVVRQVSRAAFAQCDGVTGPPVSLWPGMFYGSQLLASFAIGTVACAWALRRITHRPGDDQQRRDRSLAITAAWGVLVSTQLLVVLLSIDTFLRLGNCAAGTLGTVTALLIYPMGVLALATLAWCLFTVVMPRATRR</sequence>
<proteinExistence type="predicted"/>
<keyword evidence="1" id="KW-0472">Membrane</keyword>
<protein>
    <submittedName>
        <fullName evidence="2">Uncharacterized protein</fullName>
    </submittedName>
</protein>
<feature type="transmembrane region" description="Helical" evidence="1">
    <location>
        <begin position="149"/>
        <end position="170"/>
    </location>
</feature>
<organism evidence="2 3">
    <name type="scientific">Streptomyces xiangluensis</name>
    <dbReference type="NCBI Taxonomy" id="2665720"/>
    <lineage>
        <taxon>Bacteria</taxon>
        <taxon>Bacillati</taxon>
        <taxon>Actinomycetota</taxon>
        <taxon>Actinomycetes</taxon>
        <taxon>Kitasatosporales</taxon>
        <taxon>Streptomycetaceae</taxon>
        <taxon>Streptomyces</taxon>
    </lineage>
</organism>
<comment type="caution">
    <text evidence="2">The sequence shown here is derived from an EMBL/GenBank/DDBJ whole genome shotgun (WGS) entry which is preliminary data.</text>
</comment>
<gene>
    <name evidence="2" type="ORF">ACFPH6_51910</name>
</gene>
<keyword evidence="1" id="KW-1133">Transmembrane helix</keyword>
<feature type="transmembrane region" description="Helical" evidence="1">
    <location>
        <begin position="45"/>
        <end position="67"/>
    </location>
</feature>
<dbReference type="EMBL" id="JBHSFG010000133">
    <property type="protein sequence ID" value="MFC4472867.1"/>
    <property type="molecule type" value="Genomic_DNA"/>
</dbReference>
<evidence type="ECO:0000313" key="2">
    <source>
        <dbReference type="EMBL" id="MFC4472867.1"/>
    </source>
</evidence>
<feature type="transmembrane region" description="Helical" evidence="1">
    <location>
        <begin position="16"/>
        <end position="33"/>
    </location>
</feature>
<name>A0ABV8Z5Y3_9ACTN</name>
<dbReference type="RefSeq" id="WP_386357406.1">
    <property type="nucleotide sequence ID" value="NZ_JBHSFG010000133.1"/>
</dbReference>
<keyword evidence="1" id="KW-0812">Transmembrane</keyword>
<feature type="transmembrane region" description="Helical" evidence="1">
    <location>
        <begin position="229"/>
        <end position="251"/>
    </location>
</feature>
<feature type="transmembrane region" description="Helical" evidence="1">
    <location>
        <begin position="97"/>
        <end position="119"/>
    </location>
</feature>
<dbReference type="Proteomes" id="UP001596012">
    <property type="component" value="Unassembled WGS sequence"/>
</dbReference>
<evidence type="ECO:0000256" key="1">
    <source>
        <dbReference type="SAM" id="Phobius"/>
    </source>
</evidence>
<reference evidence="3" key="1">
    <citation type="journal article" date="2019" name="Int. J. Syst. Evol. Microbiol.">
        <title>The Global Catalogue of Microorganisms (GCM) 10K type strain sequencing project: providing services to taxonomists for standard genome sequencing and annotation.</title>
        <authorList>
            <consortium name="The Broad Institute Genomics Platform"/>
            <consortium name="The Broad Institute Genome Sequencing Center for Infectious Disease"/>
            <person name="Wu L."/>
            <person name="Ma J."/>
        </authorList>
    </citation>
    <scope>NUCLEOTIDE SEQUENCE [LARGE SCALE GENOMIC DNA]</scope>
    <source>
        <strain evidence="3">DT43</strain>
    </source>
</reference>
<accession>A0ABV8Z5Y3</accession>
<keyword evidence="3" id="KW-1185">Reference proteome</keyword>
<evidence type="ECO:0000313" key="3">
    <source>
        <dbReference type="Proteomes" id="UP001596012"/>
    </source>
</evidence>